<gene>
    <name evidence="2" type="ORF">LMG8520_0647</name>
</gene>
<protein>
    <submittedName>
        <fullName evidence="2">Uncharacterized protein</fullName>
    </submittedName>
</protein>
<reference evidence="3" key="1">
    <citation type="submission" date="2015-10" db="EMBL/GenBank/DDBJ databases">
        <title>Draft Genome Sequences of 11 Lactococcus lactis subspecies cremoris strains.</title>
        <authorList>
            <person name="Wels M."/>
            <person name="Backus L."/>
            <person name="Boekhorst J."/>
            <person name="Dijkstra A."/>
            <person name="Beerthuizen M."/>
            <person name="Kelly W."/>
            <person name="Siezen R."/>
            <person name="Bachmann H."/>
            <person name="Van Hijum S."/>
        </authorList>
    </citation>
    <scope>NUCLEOTIDE SEQUENCE [LARGE SCALE GENOMIC DNA]</scope>
    <source>
        <strain evidence="3">LMG8520</strain>
    </source>
</reference>
<keyword evidence="1" id="KW-0175">Coiled coil</keyword>
<proteinExistence type="predicted"/>
<evidence type="ECO:0000313" key="2">
    <source>
        <dbReference type="EMBL" id="KSU12778.1"/>
    </source>
</evidence>
<organism evidence="2 3">
    <name type="scientific">Lactococcus lactis subsp. lactis</name>
    <name type="common">Streptococcus lactis</name>
    <dbReference type="NCBI Taxonomy" id="1360"/>
    <lineage>
        <taxon>Bacteria</taxon>
        <taxon>Bacillati</taxon>
        <taxon>Bacillota</taxon>
        <taxon>Bacilli</taxon>
        <taxon>Lactobacillales</taxon>
        <taxon>Streptococcaceae</taxon>
        <taxon>Lactococcus</taxon>
    </lineage>
</organism>
<sequence>MSKILKMGNGMIAMTQKEHDRLYIEEENGWAKSQRIRELEEELKITKFELATTKKEVARLKARETKAMRESRKQLEPSSYERQRISRRVVISEIGGIRYGEY</sequence>
<dbReference type="EMBL" id="LKLP01000033">
    <property type="protein sequence ID" value="KSU12778.1"/>
    <property type="molecule type" value="Genomic_DNA"/>
</dbReference>
<evidence type="ECO:0000256" key="1">
    <source>
        <dbReference type="SAM" id="Coils"/>
    </source>
</evidence>
<dbReference type="RefSeq" id="WP_058209313.1">
    <property type="nucleotide sequence ID" value="NZ_LKLP01000033.1"/>
</dbReference>
<comment type="caution">
    <text evidence="2">The sequence shown here is derived from an EMBL/GenBank/DDBJ whole genome shotgun (WGS) entry which is preliminary data.</text>
</comment>
<name>A0A0V8DGU8_LACLL</name>
<dbReference type="Proteomes" id="UP000054230">
    <property type="component" value="Unassembled WGS sequence"/>
</dbReference>
<dbReference type="PATRIC" id="fig|1360.106.peg.678"/>
<feature type="coiled-coil region" evidence="1">
    <location>
        <begin position="36"/>
        <end position="70"/>
    </location>
</feature>
<evidence type="ECO:0000313" key="3">
    <source>
        <dbReference type="Proteomes" id="UP000054230"/>
    </source>
</evidence>
<dbReference type="AlphaFoldDB" id="A0A0V8DGU8"/>
<accession>A0A0V8DGU8</accession>